<keyword evidence="2" id="KW-1185">Reference proteome</keyword>
<accession>A0A1D1WAF3</accession>
<proteinExistence type="predicted"/>
<dbReference type="AlphaFoldDB" id="A0A1D1WAF3"/>
<name>A0A1D1WAF3_RAMVA</name>
<evidence type="ECO:0000313" key="2">
    <source>
        <dbReference type="Proteomes" id="UP000186922"/>
    </source>
</evidence>
<reference evidence="1 2" key="1">
    <citation type="journal article" date="2016" name="Nat. Commun.">
        <title>Extremotolerant tardigrade genome and improved radiotolerance of human cultured cells by tardigrade-unique protein.</title>
        <authorList>
            <person name="Hashimoto T."/>
            <person name="Horikawa D.D."/>
            <person name="Saito Y."/>
            <person name="Kuwahara H."/>
            <person name="Kozuka-Hata H."/>
            <person name="Shin-I T."/>
            <person name="Minakuchi Y."/>
            <person name="Ohishi K."/>
            <person name="Motoyama A."/>
            <person name="Aizu T."/>
            <person name="Enomoto A."/>
            <person name="Kondo K."/>
            <person name="Tanaka S."/>
            <person name="Hara Y."/>
            <person name="Koshikawa S."/>
            <person name="Sagara H."/>
            <person name="Miura T."/>
            <person name="Yokobori S."/>
            <person name="Miyagawa K."/>
            <person name="Suzuki Y."/>
            <person name="Kubo T."/>
            <person name="Oyama M."/>
            <person name="Kohara Y."/>
            <person name="Fujiyama A."/>
            <person name="Arakawa K."/>
            <person name="Katayama T."/>
            <person name="Toyoda A."/>
            <person name="Kunieda T."/>
        </authorList>
    </citation>
    <scope>NUCLEOTIDE SEQUENCE [LARGE SCALE GENOMIC DNA]</scope>
    <source>
        <strain evidence="1 2">YOKOZUNA-1</strain>
    </source>
</reference>
<evidence type="ECO:0000313" key="1">
    <source>
        <dbReference type="EMBL" id="GAV08249.1"/>
    </source>
</evidence>
<dbReference type="EMBL" id="BDGG01000017">
    <property type="protein sequence ID" value="GAV08249.1"/>
    <property type="molecule type" value="Genomic_DNA"/>
</dbReference>
<organism evidence="1 2">
    <name type="scientific">Ramazzottius varieornatus</name>
    <name type="common">Water bear</name>
    <name type="synonym">Tardigrade</name>
    <dbReference type="NCBI Taxonomy" id="947166"/>
    <lineage>
        <taxon>Eukaryota</taxon>
        <taxon>Metazoa</taxon>
        <taxon>Ecdysozoa</taxon>
        <taxon>Tardigrada</taxon>
        <taxon>Eutardigrada</taxon>
        <taxon>Parachela</taxon>
        <taxon>Hypsibioidea</taxon>
        <taxon>Ramazzottiidae</taxon>
        <taxon>Ramazzottius</taxon>
    </lineage>
</organism>
<comment type="caution">
    <text evidence="1">The sequence shown here is derived from an EMBL/GenBank/DDBJ whole genome shotgun (WGS) entry which is preliminary data.</text>
</comment>
<gene>
    <name evidence="1" type="primary">RvY_17972</name>
    <name evidence="1" type="synonym">RvY_17972.2</name>
    <name evidence="1" type="ORF">RvY_17972-2</name>
</gene>
<protein>
    <submittedName>
        <fullName evidence="1">Uncharacterized protein</fullName>
    </submittedName>
</protein>
<sequence>MGFLKDLDGQAKVMWPYPAEQTQWLVKMTKKLEGKVLDEVRTKEEEYLKLPNVMLLKKMRLPKTRVWSGATSDGRELDVLDCAFLARLAVFLKRLEGKAEECQLEDPPHKIANDVKAVGYHFWYTVPKEDPPDSQLSWTNADSFCLSYAKLYILDVRKLV</sequence>
<dbReference type="Proteomes" id="UP000186922">
    <property type="component" value="Unassembled WGS sequence"/>
</dbReference>